<feature type="compositionally biased region" description="Basic and acidic residues" evidence="1">
    <location>
        <begin position="226"/>
        <end position="244"/>
    </location>
</feature>
<evidence type="ECO:0000256" key="2">
    <source>
        <dbReference type="SAM" id="SignalP"/>
    </source>
</evidence>
<feature type="signal peptide" evidence="2">
    <location>
        <begin position="1"/>
        <end position="19"/>
    </location>
</feature>
<proteinExistence type="predicted"/>
<evidence type="ECO:0000313" key="5">
    <source>
        <dbReference type="Proteomes" id="UP000663854"/>
    </source>
</evidence>
<feature type="compositionally biased region" description="Acidic residues" evidence="1">
    <location>
        <begin position="148"/>
        <end position="157"/>
    </location>
</feature>
<evidence type="ECO:0000256" key="1">
    <source>
        <dbReference type="SAM" id="MobiDB-lite"/>
    </source>
</evidence>
<gene>
    <name evidence="4" type="ORF">JXQ802_LOCUS23279</name>
    <name evidence="3" type="ORF">PYM288_LOCUS15607</name>
</gene>
<feature type="chain" id="PRO_5035684467" evidence="2">
    <location>
        <begin position="20"/>
        <end position="401"/>
    </location>
</feature>
<dbReference type="EMBL" id="CAJNOH010000378">
    <property type="protein sequence ID" value="CAF1020740.1"/>
    <property type="molecule type" value="Genomic_DNA"/>
</dbReference>
<feature type="compositionally biased region" description="Polar residues" evidence="1">
    <location>
        <begin position="208"/>
        <end position="220"/>
    </location>
</feature>
<evidence type="ECO:0000313" key="4">
    <source>
        <dbReference type="EMBL" id="CAF1179825.1"/>
    </source>
</evidence>
<sequence>MNIIWNFLLLVLIADYSYGRYTVRWIRTNDQTLIDECLEKSLKHMNLGEDITVLQSKVSNIICKTRFLNGINIKLYFELEQQKWKCLLYKPLVETLGIQYERCMQPQDDDSLEEGQSKQSNQIIQEEPQVNNDNKVEEEPQVNNDNRVEEEEEDDEAKIDALNEQERKKEIKNDETEIDNRNQPISNEDTNNQQGSEQNADRNEKISNDQVENENMNNDETNLDTHNSEQKKNNDEEISNKDADNDNTNVQDNNQQEQPENINNQEDTRSSKKIDCLIERLHRGTEQCDHIEQRACLAEERLFILNESIQTLARVIDVSYLILISLDKEKFTWLKLINNENLDLTNPIAKQFFYRLELYLRRTIIDDNEKRAYIQALYLLQSPFIVSSGFFFKHERRKKKE</sequence>
<name>A0A814I7R2_9BILA</name>
<accession>A0A814I7R2</accession>
<organism evidence="3 5">
    <name type="scientific">Rotaria sordida</name>
    <dbReference type="NCBI Taxonomy" id="392033"/>
    <lineage>
        <taxon>Eukaryota</taxon>
        <taxon>Metazoa</taxon>
        <taxon>Spiralia</taxon>
        <taxon>Gnathifera</taxon>
        <taxon>Rotifera</taxon>
        <taxon>Eurotatoria</taxon>
        <taxon>Bdelloidea</taxon>
        <taxon>Philodinida</taxon>
        <taxon>Philodinidae</taxon>
        <taxon>Rotaria</taxon>
    </lineage>
</organism>
<keyword evidence="2" id="KW-0732">Signal</keyword>
<feature type="compositionally biased region" description="Basic and acidic residues" evidence="1">
    <location>
        <begin position="158"/>
        <end position="180"/>
    </location>
</feature>
<protein>
    <submittedName>
        <fullName evidence="3">Uncharacterized protein</fullName>
    </submittedName>
</protein>
<feature type="compositionally biased region" description="Polar residues" evidence="1">
    <location>
        <begin position="181"/>
        <end position="198"/>
    </location>
</feature>
<evidence type="ECO:0000313" key="6">
    <source>
        <dbReference type="Proteomes" id="UP000663870"/>
    </source>
</evidence>
<dbReference type="Proteomes" id="UP000663870">
    <property type="component" value="Unassembled WGS sequence"/>
</dbReference>
<reference evidence="3" key="1">
    <citation type="submission" date="2021-02" db="EMBL/GenBank/DDBJ databases">
        <authorList>
            <person name="Nowell W R."/>
        </authorList>
    </citation>
    <scope>NUCLEOTIDE SEQUENCE</scope>
</reference>
<dbReference type="Proteomes" id="UP000663854">
    <property type="component" value="Unassembled WGS sequence"/>
</dbReference>
<feature type="compositionally biased region" description="Polar residues" evidence="1">
    <location>
        <begin position="117"/>
        <end position="133"/>
    </location>
</feature>
<dbReference type="EMBL" id="CAJNOL010000728">
    <property type="protein sequence ID" value="CAF1179825.1"/>
    <property type="molecule type" value="Genomic_DNA"/>
</dbReference>
<evidence type="ECO:0000313" key="3">
    <source>
        <dbReference type="EMBL" id="CAF1020740.1"/>
    </source>
</evidence>
<keyword evidence="6" id="KW-1185">Reference proteome</keyword>
<dbReference type="AlphaFoldDB" id="A0A814I7R2"/>
<feature type="compositionally biased region" description="Low complexity" evidence="1">
    <location>
        <begin position="246"/>
        <end position="265"/>
    </location>
</feature>
<comment type="caution">
    <text evidence="3">The sequence shown here is derived from an EMBL/GenBank/DDBJ whole genome shotgun (WGS) entry which is preliminary data.</text>
</comment>
<feature type="region of interest" description="Disordered" evidence="1">
    <location>
        <begin position="107"/>
        <end position="269"/>
    </location>
</feature>